<keyword evidence="2" id="KW-0009">Actin-binding</keyword>
<dbReference type="Proteomes" id="UP001214576">
    <property type="component" value="Unassembled WGS sequence"/>
</dbReference>
<name>A0AAD4YC23_OVIAM</name>
<dbReference type="SMART" id="SM00033">
    <property type="entry name" value="CH"/>
    <property type="match status" value="2"/>
</dbReference>
<dbReference type="SMART" id="SM00150">
    <property type="entry name" value="SPEC"/>
    <property type="match status" value="9"/>
</dbReference>
<evidence type="ECO:0000256" key="2">
    <source>
        <dbReference type="ARBA" id="ARBA00023203"/>
    </source>
</evidence>
<evidence type="ECO:0000313" key="6">
    <source>
        <dbReference type="Proteomes" id="UP001214576"/>
    </source>
</evidence>
<keyword evidence="6" id="KW-1185">Reference proteome</keyword>
<dbReference type="PROSITE" id="PS00020">
    <property type="entry name" value="ACTININ_2"/>
    <property type="match status" value="1"/>
</dbReference>
<dbReference type="InterPro" id="IPR036872">
    <property type="entry name" value="CH_dom_sf"/>
</dbReference>
<feature type="domain" description="Calponin-homology (CH)" evidence="4">
    <location>
        <begin position="1"/>
        <end position="107"/>
    </location>
</feature>
<dbReference type="FunFam" id="1.20.58.60:FF:000075">
    <property type="entry name" value="utrophin isoform X1"/>
    <property type="match status" value="1"/>
</dbReference>
<dbReference type="InterPro" id="IPR001715">
    <property type="entry name" value="CH_dom"/>
</dbReference>
<dbReference type="Gene3D" id="1.10.418.10">
    <property type="entry name" value="Calponin-like domain"/>
    <property type="match status" value="2"/>
</dbReference>
<keyword evidence="3" id="KW-0175">Coiled coil</keyword>
<gene>
    <name evidence="5" type="ORF">MG293_005826</name>
</gene>
<dbReference type="FunFam" id="1.20.58.60:FF:000118">
    <property type="entry name" value="Dystrophin"/>
    <property type="match status" value="1"/>
</dbReference>
<feature type="coiled-coil region" evidence="3">
    <location>
        <begin position="1460"/>
        <end position="1524"/>
    </location>
</feature>
<feature type="domain" description="Calponin-homology (CH)" evidence="4">
    <location>
        <begin position="122"/>
        <end position="228"/>
    </location>
</feature>
<proteinExistence type="predicted"/>
<evidence type="ECO:0000256" key="1">
    <source>
        <dbReference type="ARBA" id="ARBA00022737"/>
    </source>
</evidence>
<dbReference type="Gene3D" id="1.20.58.60">
    <property type="match status" value="6"/>
</dbReference>
<feature type="coiled-coil region" evidence="3">
    <location>
        <begin position="925"/>
        <end position="955"/>
    </location>
</feature>
<reference evidence="5" key="1">
    <citation type="submission" date="2022-03" db="EMBL/GenBank/DDBJ databases">
        <title>Genomic analyses of argali, domestic sheep and their hybrids provide insights into chromosomal evolution, heterosis and genetic basis of agronomic traits.</title>
        <authorList>
            <person name="Li M."/>
        </authorList>
    </citation>
    <scope>NUCLEOTIDE SEQUENCE</scope>
    <source>
        <strain evidence="5">CAU-MHL-2022a</strain>
        <tissue evidence="5">Skin</tissue>
    </source>
</reference>
<feature type="coiled-coil region" evidence="3">
    <location>
        <begin position="665"/>
        <end position="692"/>
    </location>
</feature>
<dbReference type="CDD" id="cd00176">
    <property type="entry name" value="SPEC"/>
    <property type="match status" value="2"/>
</dbReference>
<dbReference type="InterPro" id="IPR002017">
    <property type="entry name" value="Spectrin_repeat"/>
</dbReference>
<dbReference type="FunFam" id="1.20.58.60:FF:000283">
    <property type="entry name" value="Dystrophin"/>
    <property type="match status" value="1"/>
</dbReference>
<dbReference type="InterPro" id="IPR018159">
    <property type="entry name" value="Spectrin/alpha-actinin"/>
</dbReference>
<dbReference type="SUPFAM" id="SSF46966">
    <property type="entry name" value="Spectrin repeat"/>
    <property type="match status" value="8"/>
</dbReference>
<dbReference type="FunFam" id="1.10.418.10:FF:000032">
    <property type="entry name" value="utrophin isoform X1"/>
    <property type="match status" value="1"/>
</dbReference>
<dbReference type="FunFam" id="1.20.58.60:FF:000140">
    <property type="entry name" value="dystrophin isoform X1"/>
    <property type="match status" value="1"/>
</dbReference>
<protein>
    <recommendedName>
        <fullName evidence="4">Calponin-homology (CH) domain-containing protein</fullName>
    </recommendedName>
</protein>
<comment type="caution">
    <text evidence="5">The sequence shown here is derived from an EMBL/GenBank/DDBJ whole genome shotgun (WGS) entry which is preliminary data.</text>
</comment>
<dbReference type="FunFam" id="1.10.418.10:FF:000089">
    <property type="entry name" value="Spectrin beta chain"/>
    <property type="match status" value="1"/>
</dbReference>
<dbReference type="InterPro" id="IPR001589">
    <property type="entry name" value="Actinin_actin-bd_CS"/>
</dbReference>
<dbReference type="Pfam" id="PF00307">
    <property type="entry name" value="CH"/>
    <property type="match status" value="2"/>
</dbReference>
<evidence type="ECO:0000256" key="3">
    <source>
        <dbReference type="SAM" id="Coils"/>
    </source>
</evidence>
<dbReference type="CDD" id="cd21233">
    <property type="entry name" value="CH_DMD_rpt2"/>
    <property type="match status" value="1"/>
</dbReference>
<dbReference type="SUPFAM" id="SSF47576">
    <property type="entry name" value="Calponin-homology domain, CH-domain"/>
    <property type="match status" value="1"/>
</dbReference>
<organism evidence="5 6">
    <name type="scientific">Ovis ammon polii</name>
    <dbReference type="NCBI Taxonomy" id="230172"/>
    <lineage>
        <taxon>Eukaryota</taxon>
        <taxon>Metazoa</taxon>
        <taxon>Chordata</taxon>
        <taxon>Craniata</taxon>
        <taxon>Vertebrata</taxon>
        <taxon>Euteleostomi</taxon>
        <taxon>Mammalia</taxon>
        <taxon>Eutheria</taxon>
        <taxon>Laurasiatheria</taxon>
        <taxon>Artiodactyla</taxon>
        <taxon>Ruminantia</taxon>
        <taxon>Pecora</taxon>
        <taxon>Bovidae</taxon>
        <taxon>Caprinae</taxon>
        <taxon>Ovis</taxon>
    </lineage>
</organism>
<keyword evidence="1" id="KW-0677">Repeat</keyword>
<sequence>MTEEIKSLKDNQMEGGKGQFGKQHIENLFSDLQDGRRLLDLLEGLTGQKLPKEKGSTRVHALNNVNKALQVLQKNNVDLVNIGSSDIVDGNHKLTLGLIWNIILHWQVKNVMKNIMAGLQQTNSEKILLSWVRQSTRNYPQVNVINFTTSWSDGLALNALIHSHRPDLFDWNSVVGQQSATQRLEHAFNIAKYQLGIEKLLDPEDVATTYPDKKSILMYVTSLFQVLPQQVSLEAIQEVEMLPRPSKVTREEHFQLHHQMHYSQQRLEAPEDKPFGSPLMETEVNLDSYQTALEEVLSWLLSAEDTLQAQGEISNDVEEVKEQFHTHEGYMMDLTSHQGRVGNVLQLGSQLIGSGKLSEDEETEVQEQMNLLNSRWECLRVASMEKQSNLHKVLMDLQNQQLKELNSWLTKTEERTRKMEKEPLGPDLEDLKRQVQQHKVLQEDLEQEQVRVNSLTHMVVVVDESSGDHATAALEEQLKVLGDRWANICRWTEDRWVLLQDVLLKWQRFTEEQVLKTDLEKKKQTMDKLCSLNQDLLSTLKNTLVAQKMEAWLDNFAQRWDNLVQKLEKSSAQISQAVTTTQPSLTQTTVMETVTMVTTREQILVKHAQEELPPPPPQKKRQIIVDSEIKKRLDVDITELHSWITRSEAVLQSPEFAVYRKEGNFSDLKEKVNAIEREKAEKFRKLQDASRSAQALVEQMVNVLDTLPTLRYQETMSTILTWIQQSETKLSIPQVTVTEYEIMQQRLGELQRYQSEFEDIEGRWKKLSAQLTERCQKLEEQMAKLRKLQNHIKTLKKWMAEVDVFLKEEWPALGDSEILKKQLKQCRLLVSDIQTIQPSLNSVNEGGQKIKTEAEPEFASRLETELRELNTQWDYICRQVYARKEALKGGLDKTLSLQKDLSEMHEWMTQAEEEYLERDFEYKTPDELQTAVEEMKRAKEEAQQKEAKVQLLTESVNSVIAQAPPAAQEALRKELDTLTTNYQWLCTRLNGKCKTLESLENLMQHSEDNPNQIRILAQTLTDGGVMDELINEELETFNSRWRELHEEKIQSDLTSHEISLEEMKKHYQGKETAQRVLSQIEVAQKKMQDVSMKFRLFQKPANFEQRLQESKMILDEVKMHLPALETKSVEQEVVQSQLNHCVNLYKSLSEVKSEVEMVIKTGRQIVQKKQTENPKELDERVTALKLHYNELGAKVTERKQQLEKCLKLSRKMRKEMNALTEWLAATDMELTKRSAVEGMPSNLDSEVAWGKATQKETEKQKVHLKSITELGEALKTVLGKKETLVEDKLSLLNSNWIAVTSRAEEWLNLLLEYQKHMETFDQNVDHITKWIIQADTLLDESEKKKPQQKEDMLKRLKAELNDIRPKVDSTRDQAANLMANRGDHCRKVIEPKISELNHRFAAISHRIKTGKASIPLKELEQFNSDIQKLLEPLEAEIQQGVNLKEEDFNKDMSEDNEGTVKELLQRGDNLQQRITDERKREEIKIKQQLLQTKHNALKEIDRELQKKKEELNAVHRQAEGLSEDGAAMAVESTQIQLSKRWREIESKFAQFRRLNFAQIHTVREESVTVMTEDMPLEISYVPSTYLTEITHVLQALSEVEQLLNAPDLCAKDFQDLFKQEESLKNIKDNLQQISGRIDIIHNKKAAALQSATAPEKARLQEALSRLDFQWERVNKMYKDRQGQFDRSVEKWRRFHYDMKIFNQWLTEAEHFLKKTQIPENWEHAKYKWYLKVVKDDGNL</sequence>
<dbReference type="FunFam" id="1.20.58.60:FF:000183">
    <property type="entry name" value="dystrophin isoform X2"/>
    <property type="match status" value="1"/>
</dbReference>
<accession>A0AAD4YC23</accession>
<evidence type="ECO:0000259" key="4">
    <source>
        <dbReference type="PROSITE" id="PS50021"/>
    </source>
</evidence>
<dbReference type="PANTHER" id="PTHR11915">
    <property type="entry name" value="SPECTRIN/FILAMIN RELATED CYTOSKELETAL PROTEIN"/>
    <property type="match status" value="1"/>
</dbReference>
<dbReference type="PROSITE" id="PS50021">
    <property type="entry name" value="CH"/>
    <property type="match status" value="2"/>
</dbReference>
<evidence type="ECO:0000313" key="5">
    <source>
        <dbReference type="EMBL" id="KAI4545560.1"/>
    </source>
</evidence>
<dbReference type="Pfam" id="PF00435">
    <property type="entry name" value="Spectrin"/>
    <property type="match status" value="7"/>
</dbReference>
<dbReference type="EMBL" id="JAKZEL010000003">
    <property type="protein sequence ID" value="KAI4545560.1"/>
    <property type="molecule type" value="Genomic_DNA"/>
</dbReference>
<feature type="coiled-coil region" evidence="3">
    <location>
        <begin position="750"/>
        <end position="795"/>
    </location>
</feature>
<dbReference type="GO" id="GO:0003779">
    <property type="term" value="F:actin binding"/>
    <property type="evidence" value="ECO:0007669"/>
    <property type="project" value="UniProtKB-KW"/>
</dbReference>